<evidence type="ECO:0000256" key="1">
    <source>
        <dbReference type="SAM" id="Phobius"/>
    </source>
</evidence>
<protein>
    <submittedName>
        <fullName evidence="2">Uncharacterized protein</fullName>
    </submittedName>
</protein>
<keyword evidence="1" id="KW-1133">Transmembrane helix</keyword>
<sequence length="212" mass="25270">MYFLPLCGLIFYNLIQHELELRYDKKISNNYSSGIHIIFTIIIYILNNYNNELADNLFILNSTGYFINDLLFLIKNREIKLIKIILVYHHLFSTIYIINKPNNGYVPAVLFWAEISNIPSNVVYHYIKTPNKTSFQRNIQSFCEKIQFAVYSVLRIFYITYLSYNEYNLDKTLLQEKLFMTLYPLIAMGWLYSYVLLKKNCMSKYNDTVKCD</sequence>
<proteinExistence type="predicted"/>
<name>A0A6C0LX83_9ZZZZ</name>
<dbReference type="AlphaFoldDB" id="A0A6C0LX83"/>
<feature type="transmembrane region" description="Helical" evidence="1">
    <location>
        <begin position="148"/>
        <end position="164"/>
    </location>
</feature>
<feature type="transmembrane region" description="Helical" evidence="1">
    <location>
        <begin position="58"/>
        <end position="74"/>
    </location>
</feature>
<feature type="transmembrane region" description="Helical" evidence="1">
    <location>
        <begin position="105"/>
        <end position="127"/>
    </location>
</feature>
<reference evidence="2" key="1">
    <citation type="journal article" date="2020" name="Nature">
        <title>Giant virus diversity and host interactions through global metagenomics.</title>
        <authorList>
            <person name="Schulz F."/>
            <person name="Roux S."/>
            <person name="Paez-Espino D."/>
            <person name="Jungbluth S."/>
            <person name="Walsh D.A."/>
            <person name="Denef V.J."/>
            <person name="McMahon K.D."/>
            <person name="Konstantinidis K.T."/>
            <person name="Eloe-Fadrosh E.A."/>
            <person name="Kyrpides N.C."/>
            <person name="Woyke T."/>
        </authorList>
    </citation>
    <scope>NUCLEOTIDE SEQUENCE</scope>
    <source>
        <strain evidence="2">GVMAG-S-1017745-26</strain>
    </source>
</reference>
<keyword evidence="1" id="KW-0812">Transmembrane</keyword>
<feature type="transmembrane region" description="Helical" evidence="1">
    <location>
        <begin position="81"/>
        <end position="99"/>
    </location>
</feature>
<keyword evidence="1" id="KW-0472">Membrane</keyword>
<organism evidence="2">
    <name type="scientific">viral metagenome</name>
    <dbReference type="NCBI Taxonomy" id="1070528"/>
    <lineage>
        <taxon>unclassified sequences</taxon>
        <taxon>metagenomes</taxon>
        <taxon>organismal metagenomes</taxon>
    </lineage>
</organism>
<feature type="transmembrane region" description="Helical" evidence="1">
    <location>
        <begin position="29"/>
        <end position="46"/>
    </location>
</feature>
<accession>A0A6C0LX83</accession>
<feature type="transmembrane region" description="Helical" evidence="1">
    <location>
        <begin position="179"/>
        <end position="197"/>
    </location>
</feature>
<dbReference type="EMBL" id="MN740585">
    <property type="protein sequence ID" value="QHU35257.1"/>
    <property type="molecule type" value="Genomic_DNA"/>
</dbReference>
<evidence type="ECO:0000313" key="2">
    <source>
        <dbReference type="EMBL" id="QHU35257.1"/>
    </source>
</evidence>